<organism evidence="2 3">
    <name type="scientific">Mediterraneibacter catenae</name>
    <dbReference type="NCBI Taxonomy" id="2594882"/>
    <lineage>
        <taxon>Bacteria</taxon>
        <taxon>Bacillati</taxon>
        <taxon>Bacillota</taxon>
        <taxon>Clostridia</taxon>
        <taxon>Lachnospirales</taxon>
        <taxon>Lachnospiraceae</taxon>
        <taxon>Mediterraneibacter</taxon>
    </lineage>
</organism>
<keyword evidence="3" id="KW-1185">Reference proteome</keyword>
<accession>A0A5M9I1W4</accession>
<reference evidence="2 3" key="1">
    <citation type="submission" date="2019-07" db="EMBL/GenBank/DDBJ databases">
        <authorList>
            <person name="Wongkuna S."/>
            <person name="Scaria J."/>
        </authorList>
    </citation>
    <scope>NUCLEOTIDE SEQUENCE [LARGE SCALE GENOMIC DNA]</scope>
    <source>
        <strain evidence="2 3">SW178</strain>
    </source>
</reference>
<comment type="caution">
    <text evidence="2">The sequence shown here is derived from an EMBL/GenBank/DDBJ whole genome shotgun (WGS) entry which is preliminary data.</text>
</comment>
<evidence type="ECO:0000313" key="3">
    <source>
        <dbReference type="Proteomes" id="UP000322025"/>
    </source>
</evidence>
<protein>
    <submittedName>
        <fullName evidence="2">Uncharacterized protein</fullName>
    </submittedName>
</protein>
<dbReference type="RefSeq" id="WP_087150239.1">
    <property type="nucleotide sequence ID" value="NZ_VMSO01000001.1"/>
</dbReference>
<dbReference type="EMBL" id="VMSO01000001">
    <property type="protein sequence ID" value="KAA8502963.1"/>
    <property type="molecule type" value="Genomic_DNA"/>
</dbReference>
<dbReference type="OrthoDB" id="2048031at2"/>
<evidence type="ECO:0000256" key="1">
    <source>
        <dbReference type="SAM" id="MobiDB-lite"/>
    </source>
</evidence>
<feature type="compositionally biased region" description="Low complexity" evidence="1">
    <location>
        <begin position="8"/>
        <end position="52"/>
    </location>
</feature>
<name>A0A5M9I1W4_9FIRM</name>
<dbReference type="AlphaFoldDB" id="A0A5M9I1W4"/>
<sequence length="127" mass="13128">MKKALAFSTAQAATEDTTDAAAESSTDAGTESGTDGYDGTSGTDSGSGADTSAENTNNFVFDGETGDFSFTGDESAEYYTVWIYSVDEEGNQSDSYVAASSRLTGTGEITGNVDLSELAFGTYYTLS</sequence>
<dbReference type="Proteomes" id="UP000322025">
    <property type="component" value="Unassembled WGS sequence"/>
</dbReference>
<feature type="region of interest" description="Disordered" evidence="1">
    <location>
        <begin position="1"/>
        <end position="60"/>
    </location>
</feature>
<gene>
    <name evidence="2" type="ORF">FNY66_01560</name>
</gene>
<evidence type="ECO:0000313" key="2">
    <source>
        <dbReference type="EMBL" id="KAA8502963.1"/>
    </source>
</evidence>
<proteinExistence type="predicted"/>